<protein>
    <recommendedName>
        <fullName evidence="7">Major facilitator superfamily (MFS) profile domain-containing protein</fullName>
    </recommendedName>
</protein>
<name>A0AAN7W2S7_9PEZI</name>
<dbReference type="PANTHER" id="PTHR43791:SF54">
    <property type="entry name" value="MAJOR FACILITATOR SUPERFAMILY (MFS) PROFILE DOMAIN-CONTAINING PROTEIN-RELATED"/>
    <property type="match status" value="1"/>
</dbReference>
<organism evidence="8 9">
    <name type="scientific">Elasticomyces elasticus</name>
    <dbReference type="NCBI Taxonomy" id="574655"/>
    <lineage>
        <taxon>Eukaryota</taxon>
        <taxon>Fungi</taxon>
        <taxon>Dikarya</taxon>
        <taxon>Ascomycota</taxon>
        <taxon>Pezizomycotina</taxon>
        <taxon>Dothideomycetes</taxon>
        <taxon>Dothideomycetidae</taxon>
        <taxon>Mycosphaerellales</taxon>
        <taxon>Teratosphaeriaceae</taxon>
        <taxon>Elasticomyces</taxon>
    </lineage>
</organism>
<dbReference type="FunFam" id="1.20.1250.20:FF:000034">
    <property type="entry name" value="MFS general substrate transporter"/>
    <property type="match status" value="1"/>
</dbReference>
<gene>
    <name evidence="8" type="ORF">LTR97_008123</name>
</gene>
<dbReference type="Pfam" id="PF07690">
    <property type="entry name" value="MFS_1"/>
    <property type="match status" value="1"/>
</dbReference>
<reference evidence="8" key="1">
    <citation type="submission" date="2023-08" db="EMBL/GenBank/DDBJ databases">
        <title>Black Yeasts Isolated from many extreme environments.</title>
        <authorList>
            <person name="Coleine C."/>
            <person name="Stajich J.E."/>
            <person name="Selbmann L."/>
        </authorList>
    </citation>
    <scope>NUCLEOTIDE SEQUENCE</scope>
    <source>
        <strain evidence="8">CCFEE 5810</strain>
    </source>
</reference>
<feature type="domain" description="Major facilitator superfamily (MFS) profile" evidence="7">
    <location>
        <begin position="61"/>
        <end position="320"/>
    </location>
</feature>
<accession>A0AAN7W2S7</accession>
<evidence type="ECO:0000313" key="8">
    <source>
        <dbReference type="EMBL" id="KAK5696819.1"/>
    </source>
</evidence>
<keyword evidence="5 6" id="KW-0472">Membrane</keyword>
<feature type="transmembrane region" description="Helical" evidence="6">
    <location>
        <begin position="223"/>
        <end position="243"/>
    </location>
</feature>
<dbReference type="EMBL" id="JAVRQU010000012">
    <property type="protein sequence ID" value="KAK5696819.1"/>
    <property type="molecule type" value="Genomic_DNA"/>
</dbReference>
<dbReference type="PROSITE" id="PS50850">
    <property type="entry name" value="MFS"/>
    <property type="match status" value="1"/>
</dbReference>
<proteinExistence type="predicted"/>
<keyword evidence="4 6" id="KW-1133">Transmembrane helix</keyword>
<dbReference type="InterPro" id="IPR020846">
    <property type="entry name" value="MFS_dom"/>
</dbReference>
<comment type="subcellular location">
    <subcellularLocation>
        <location evidence="1">Membrane</location>
        <topology evidence="1">Multi-pass membrane protein</topology>
    </subcellularLocation>
</comment>
<dbReference type="SUPFAM" id="SSF103473">
    <property type="entry name" value="MFS general substrate transporter"/>
    <property type="match status" value="1"/>
</dbReference>
<dbReference type="AlphaFoldDB" id="A0AAN7W2S7"/>
<comment type="caution">
    <text evidence="8">The sequence shown here is derived from an EMBL/GenBank/DDBJ whole genome shotgun (WGS) entry which is preliminary data.</text>
</comment>
<evidence type="ECO:0000313" key="9">
    <source>
        <dbReference type="Proteomes" id="UP001310594"/>
    </source>
</evidence>
<evidence type="ECO:0000256" key="2">
    <source>
        <dbReference type="ARBA" id="ARBA00022448"/>
    </source>
</evidence>
<evidence type="ECO:0000256" key="3">
    <source>
        <dbReference type="ARBA" id="ARBA00022692"/>
    </source>
</evidence>
<evidence type="ECO:0000256" key="1">
    <source>
        <dbReference type="ARBA" id="ARBA00004141"/>
    </source>
</evidence>
<sequence>MADTKASVTHNDDRDSISLEKEAGVAVAAYRPGLSAEDAEWLDNIPLQEQRRIFHKVDRRLVPMLALLYLIAHLDRANIGNAKIEGLEASLGMTGTDYNIVVAIFFIPYILCEVPSNLVLAKFSRPSWYMGTLVLCWGIVMTLTGVVKSFGGLIATRFLLGVFEAGFFPGAIFLVAQWYPPNKSQGRMAMFYLSSALSGAFSGLLAAGIAQMDGLGGYEGWRWIFIIEGIASVVVGGATFFLLPDRPSTAKWLQPDEAKFLELSHLATRGLKRRNDDGETARKLSRWSVLKMVVGDYHLWLQSLVFMSNAVPNYGLKFTM</sequence>
<evidence type="ECO:0000256" key="5">
    <source>
        <dbReference type="ARBA" id="ARBA00023136"/>
    </source>
</evidence>
<dbReference type="Proteomes" id="UP001310594">
    <property type="component" value="Unassembled WGS sequence"/>
</dbReference>
<dbReference type="InterPro" id="IPR011701">
    <property type="entry name" value="MFS"/>
</dbReference>
<evidence type="ECO:0000256" key="4">
    <source>
        <dbReference type="ARBA" id="ARBA00022989"/>
    </source>
</evidence>
<feature type="transmembrane region" description="Helical" evidence="6">
    <location>
        <begin position="127"/>
        <end position="146"/>
    </location>
</feature>
<keyword evidence="3 6" id="KW-0812">Transmembrane</keyword>
<feature type="transmembrane region" description="Helical" evidence="6">
    <location>
        <begin position="158"/>
        <end position="179"/>
    </location>
</feature>
<feature type="transmembrane region" description="Helical" evidence="6">
    <location>
        <begin position="61"/>
        <end position="79"/>
    </location>
</feature>
<keyword evidence="2" id="KW-0813">Transport</keyword>
<evidence type="ECO:0000259" key="7">
    <source>
        <dbReference type="PROSITE" id="PS50850"/>
    </source>
</evidence>
<evidence type="ECO:0000256" key="6">
    <source>
        <dbReference type="SAM" id="Phobius"/>
    </source>
</evidence>
<dbReference type="Gene3D" id="1.20.1250.20">
    <property type="entry name" value="MFS general substrate transporter like domains"/>
    <property type="match status" value="1"/>
</dbReference>
<dbReference type="InterPro" id="IPR036259">
    <property type="entry name" value="MFS_trans_sf"/>
</dbReference>
<feature type="transmembrane region" description="Helical" evidence="6">
    <location>
        <begin position="191"/>
        <end position="211"/>
    </location>
</feature>
<dbReference type="GO" id="GO:0022857">
    <property type="term" value="F:transmembrane transporter activity"/>
    <property type="evidence" value="ECO:0007669"/>
    <property type="project" value="InterPro"/>
</dbReference>
<dbReference type="GO" id="GO:0016020">
    <property type="term" value="C:membrane"/>
    <property type="evidence" value="ECO:0007669"/>
    <property type="project" value="UniProtKB-SubCell"/>
</dbReference>
<dbReference type="PANTHER" id="PTHR43791">
    <property type="entry name" value="PERMEASE-RELATED"/>
    <property type="match status" value="1"/>
</dbReference>
<feature type="transmembrane region" description="Helical" evidence="6">
    <location>
        <begin position="99"/>
        <end position="120"/>
    </location>
</feature>